<comment type="caution">
    <text evidence="1">The sequence shown here is derived from an EMBL/GenBank/DDBJ whole genome shotgun (WGS) entry which is preliminary data.</text>
</comment>
<keyword evidence="2" id="KW-1185">Reference proteome</keyword>
<evidence type="ECO:0000313" key="1">
    <source>
        <dbReference type="EMBL" id="OQS06663.1"/>
    </source>
</evidence>
<proteinExistence type="predicted"/>
<dbReference type="Proteomes" id="UP000243217">
    <property type="component" value="Unassembled WGS sequence"/>
</dbReference>
<dbReference type="AlphaFoldDB" id="A0A1W0A8P4"/>
<organism evidence="1 2">
    <name type="scientific">Thraustotheca clavata</name>
    <dbReference type="NCBI Taxonomy" id="74557"/>
    <lineage>
        <taxon>Eukaryota</taxon>
        <taxon>Sar</taxon>
        <taxon>Stramenopiles</taxon>
        <taxon>Oomycota</taxon>
        <taxon>Saprolegniomycetes</taxon>
        <taxon>Saprolegniales</taxon>
        <taxon>Achlyaceae</taxon>
        <taxon>Thraustotheca</taxon>
    </lineage>
</organism>
<protein>
    <submittedName>
        <fullName evidence="1">Uncharacterized protein</fullName>
    </submittedName>
</protein>
<dbReference type="EMBL" id="JNBS01000317">
    <property type="protein sequence ID" value="OQS06663.1"/>
    <property type="molecule type" value="Genomic_DNA"/>
</dbReference>
<accession>A0A1W0A8P4</accession>
<sequence>MCSTEKLTAPAFLSATPETIKKSLRRIQMSFLTSNKLPPRRALTCTIHSPASGSGSPYKTS</sequence>
<reference evidence="1 2" key="1">
    <citation type="journal article" date="2014" name="Genome Biol. Evol.">
        <title>The secreted proteins of Achlya hypogyna and Thraustotheca clavata identify the ancestral oomycete secretome and reveal gene acquisitions by horizontal gene transfer.</title>
        <authorList>
            <person name="Misner I."/>
            <person name="Blouin N."/>
            <person name="Leonard G."/>
            <person name="Richards T.A."/>
            <person name="Lane C.E."/>
        </authorList>
    </citation>
    <scope>NUCLEOTIDE SEQUENCE [LARGE SCALE GENOMIC DNA]</scope>
    <source>
        <strain evidence="1 2">ATCC 34112</strain>
    </source>
</reference>
<gene>
    <name evidence="1" type="ORF">THRCLA_20318</name>
</gene>
<name>A0A1W0A8P4_9STRA</name>
<evidence type="ECO:0000313" key="2">
    <source>
        <dbReference type="Proteomes" id="UP000243217"/>
    </source>
</evidence>